<proteinExistence type="predicted"/>
<sequence length="53" mass="6350">MPFYDEKTNKLVMLYFVDCLRMKYDCLYFRKPFASFYAVKCGISSCNLCHFVV</sequence>
<reference evidence="1 2" key="1">
    <citation type="submission" date="2010-12" db="EMBL/GenBank/DDBJ databases">
        <authorList>
            <person name="Muzny D."/>
            <person name="Qin X."/>
            <person name="Deng J."/>
            <person name="Jiang H."/>
            <person name="Liu Y."/>
            <person name="Qu J."/>
            <person name="Song X.-Z."/>
            <person name="Zhang L."/>
            <person name="Thornton R."/>
            <person name="Coyle M."/>
            <person name="Francisco L."/>
            <person name="Jackson L."/>
            <person name="Javaid M."/>
            <person name="Korchina V."/>
            <person name="Kovar C."/>
            <person name="Mata R."/>
            <person name="Mathew T."/>
            <person name="Ngo R."/>
            <person name="Nguyen L."/>
            <person name="Nguyen N."/>
            <person name="Okwuonu G."/>
            <person name="Ongeri F."/>
            <person name="Pham C."/>
            <person name="Simmons D."/>
            <person name="Wilczek-Boney K."/>
            <person name="Hale W."/>
            <person name="Jakkamsetti A."/>
            <person name="Pham P."/>
            <person name="Ruth R."/>
            <person name="San Lucas F."/>
            <person name="Warren J."/>
            <person name="Zhang J."/>
            <person name="Zhao Z."/>
            <person name="Zhou C."/>
            <person name="Zhu D."/>
            <person name="Lee S."/>
            <person name="Bess C."/>
            <person name="Blankenburg K."/>
            <person name="Forbes L."/>
            <person name="Fu Q."/>
            <person name="Gubbala S."/>
            <person name="Hirani K."/>
            <person name="Jayaseelan J.C."/>
            <person name="Lara F."/>
            <person name="Munidasa M."/>
            <person name="Palculict T."/>
            <person name="Patil S."/>
            <person name="Pu L.-L."/>
            <person name="Saada N."/>
            <person name="Tang L."/>
            <person name="Weissenberger G."/>
            <person name="Zhu Y."/>
            <person name="Hemphill L."/>
            <person name="Shang Y."/>
            <person name="Youmans B."/>
            <person name="Ayvaz T."/>
            <person name="Ross M."/>
            <person name="Santibanez J."/>
            <person name="Aqrawi P."/>
            <person name="Gross S."/>
            <person name="Joshi V."/>
            <person name="Fowler G."/>
            <person name="Nazareth L."/>
            <person name="Reid J."/>
            <person name="Worley K."/>
            <person name="Petrosino J."/>
            <person name="Highlander S."/>
            <person name="Gibbs R."/>
        </authorList>
    </citation>
    <scope>NUCLEOTIDE SEQUENCE [LARGE SCALE GENOMIC DNA]</scope>
    <source>
        <strain evidence="1 2">DSM 15606</strain>
    </source>
</reference>
<dbReference type="EMBL" id="AEQO01000194">
    <property type="protein sequence ID" value="EFV03335.1"/>
    <property type="molecule type" value="Genomic_DNA"/>
</dbReference>
<evidence type="ECO:0000313" key="2">
    <source>
        <dbReference type="Proteomes" id="UP000003874"/>
    </source>
</evidence>
<accession>E6MSR3</accession>
<organism evidence="1 2">
    <name type="scientific">Segatella salivae DSM 15606</name>
    <dbReference type="NCBI Taxonomy" id="888832"/>
    <lineage>
        <taxon>Bacteria</taxon>
        <taxon>Pseudomonadati</taxon>
        <taxon>Bacteroidota</taxon>
        <taxon>Bacteroidia</taxon>
        <taxon>Bacteroidales</taxon>
        <taxon>Prevotellaceae</taxon>
        <taxon>Segatella</taxon>
    </lineage>
</organism>
<name>E6MSR3_9BACT</name>
<protein>
    <submittedName>
        <fullName evidence="1">Uncharacterized protein</fullName>
    </submittedName>
</protein>
<gene>
    <name evidence="1" type="ORF">HMPREF9420_2531</name>
</gene>
<comment type="caution">
    <text evidence="1">The sequence shown here is derived from an EMBL/GenBank/DDBJ whole genome shotgun (WGS) entry which is preliminary data.</text>
</comment>
<dbReference type="AlphaFoldDB" id="E6MSR3"/>
<keyword evidence="2" id="KW-1185">Reference proteome</keyword>
<dbReference type="Proteomes" id="UP000003874">
    <property type="component" value="Unassembled WGS sequence"/>
</dbReference>
<evidence type="ECO:0000313" key="1">
    <source>
        <dbReference type="EMBL" id="EFV03335.1"/>
    </source>
</evidence>
<dbReference type="HOGENOM" id="CLU_3064845_0_0_10"/>
<dbReference type="STRING" id="888832.HMPREF9420_2531"/>